<evidence type="ECO:0000256" key="3">
    <source>
        <dbReference type="PROSITE-ProRule" id="PRU00339"/>
    </source>
</evidence>
<comment type="caution">
    <text evidence="4">The sequence shown here is derived from an EMBL/GenBank/DDBJ whole genome shotgun (WGS) entry which is preliminary data.</text>
</comment>
<dbReference type="InterPro" id="IPR042861">
    <property type="entry name" value="TEX11"/>
</dbReference>
<reference evidence="4 5" key="1">
    <citation type="journal article" date="2023" name="J. Hered.">
        <title>Chromosome-level genome of the wood stork (Mycteria americana) provides insight into avian chromosome evolution.</title>
        <authorList>
            <person name="Flamio R. Jr."/>
            <person name="Ramstad K.M."/>
        </authorList>
    </citation>
    <scope>NUCLEOTIDE SEQUENCE [LARGE SCALE GENOMIC DNA]</scope>
    <source>
        <strain evidence="4">JAX WOST 10</strain>
    </source>
</reference>
<accession>A0AAN7RN27</accession>
<dbReference type="InterPro" id="IPR019734">
    <property type="entry name" value="TPR_rpt"/>
</dbReference>
<dbReference type="Pfam" id="PF08631">
    <property type="entry name" value="SPO22"/>
    <property type="match status" value="2"/>
</dbReference>
<gene>
    <name evidence="4" type="ORF">QYF61_019281</name>
</gene>
<dbReference type="Gene3D" id="1.25.40.10">
    <property type="entry name" value="Tetratricopeptide repeat domain"/>
    <property type="match status" value="1"/>
</dbReference>
<dbReference type="PROSITE" id="PS50005">
    <property type="entry name" value="TPR"/>
    <property type="match status" value="1"/>
</dbReference>
<dbReference type="GO" id="GO:0007131">
    <property type="term" value="P:reciprocal meiotic recombination"/>
    <property type="evidence" value="ECO:0007669"/>
    <property type="project" value="TreeGrafter"/>
</dbReference>
<sequence length="1008" mass="114355">MAGEPLAAVEGLVRELLREEAPSRIAALTEELFQAAGSISEEDGSAAEVELRLPGPMPLSSTPEEMGVPRASHHRAALAQVEEGAISLWNWAVTKHAGSVVNDEQRAKLRFVACRLVCLCEGSDPPEGTIRRRILMSMKTGKGWIDIGKADLADRFLEIAMSSIEKLYAKLLKGSDGEADIHVHKADVEKNLFKVLSYQAESAVAQGDFQKAVMCMQRCKDMLMKLPKEACYLSILCYNFGVETYEWKRYEESSFWLSQSYDIGKMDMKYSVGKEMQAKVLRLLATAYFEWDCNLYLDQALKAISLANQENLHPAGVFLKVKILLKSGASDEDISSAVAEFLHHELSLDFCLNTAKLLLEHGRDGDSTTSLGSLFQCLTTLSVKKFFLISNLNLPWRNLRPFPLVLLLVAWEKRPTPTLLQPPFRESVVFDFLKSVPERFESSPDLGKITLLHIEFLLQNERELLAKQKVEEIIVGHYTGKQLLPEALNQLHIILWDRAAKHYEAKSYSEALHWYNYSVSFYTPGQIDQNLAKLQRNMASCYLHLKQVDKAKEAIKEAERCDPNGIFTKFIVYKIAVMEKDTDKAVEAVIEMGKLAEKPSQHENKLRVDENTGTNLLSLAAQIALENEQQVVAIKALEYLSEHLQDCRQLFAALKCLVRLTLSKVMAENEEKRDEDINSMLTYLTLAHKRLAESFTERKFTGDMRILEAHWFRKVAWNLAVQFRGCPEKMRDFFLLSFKLSQFCPSDKAVLIAQKTCLLMAAAVDLEMGRQEVTRSEQTELLTQALQHLQACKEIWKVLKLTGDFAKDPTDTLLLLYEFEARSKLNDPTLHNLMESVWEQPQIEVKTLEIIASLAMESPARYPVLCKKALKSALNLHRKQTVIDAVKFSKCLHSLINLSLPTGLTDLDACVLQEVWDYFEDALSIVSSTDAYPEMEILWLMTRAWNTGIFQYTVGKYKEAEQWCGLGMHFLNHLGSLKKSYEGHMIGLYSEVLDKLDRAKGFLPNEEE</sequence>
<dbReference type="InterPro" id="IPR011990">
    <property type="entry name" value="TPR-like_helical_dom_sf"/>
</dbReference>
<dbReference type="GO" id="GO:0000801">
    <property type="term" value="C:central element"/>
    <property type="evidence" value="ECO:0007669"/>
    <property type="project" value="TreeGrafter"/>
</dbReference>
<keyword evidence="3" id="KW-0802">TPR repeat</keyword>
<dbReference type="SUPFAM" id="SSF48452">
    <property type="entry name" value="TPR-like"/>
    <property type="match status" value="1"/>
</dbReference>
<evidence type="ECO:0000313" key="4">
    <source>
        <dbReference type="EMBL" id="KAK4810362.1"/>
    </source>
</evidence>
<dbReference type="AlphaFoldDB" id="A0AAN7RN27"/>
<evidence type="ECO:0000256" key="1">
    <source>
        <dbReference type="ARBA" id="ARBA00023254"/>
    </source>
</evidence>
<dbReference type="GO" id="GO:0007130">
    <property type="term" value="P:synaptonemal complex assembly"/>
    <property type="evidence" value="ECO:0007669"/>
    <property type="project" value="TreeGrafter"/>
</dbReference>
<evidence type="ECO:0000256" key="2">
    <source>
        <dbReference type="ARBA" id="ARBA00031845"/>
    </source>
</evidence>
<proteinExistence type="predicted"/>
<protein>
    <recommendedName>
        <fullName evidence="2">Protein ZIP4 homolog</fullName>
    </recommendedName>
</protein>
<dbReference type="Proteomes" id="UP001333110">
    <property type="component" value="Unassembled WGS sequence"/>
</dbReference>
<dbReference type="PANTHER" id="PTHR47083:SF1">
    <property type="entry name" value="TESTIS-EXPRESSED PROTEIN 11"/>
    <property type="match status" value="1"/>
</dbReference>
<name>A0AAN7RN27_MYCAM</name>
<dbReference type="InterPro" id="IPR013940">
    <property type="entry name" value="Spo22/ZIP4/TEX11"/>
</dbReference>
<keyword evidence="1" id="KW-0469">Meiosis</keyword>
<organism evidence="4 5">
    <name type="scientific">Mycteria americana</name>
    <name type="common">Wood stork</name>
    <dbReference type="NCBI Taxonomy" id="33587"/>
    <lineage>
        <taxon>Eukaryota</taxon>
        <taxon>Metazoa</taxon>
        <taxon>Chordata</taxon>
        <taxon>Craniata</taxon>
        <taxon>Vertebrata</taxon>
        <taxon>Euteleostomi</taxon>
        <taxon>Archelosauria</taxon>
        <taxon>Archosauria</taxon>
        <taxon>Dinosauria</taxon>
        <taxon>Saurischia</taxon>
        <taxon>Theropoda</taxon>
        <taxon>Coelurosauria</taxon>
        <taxon>Aves</taxon>
        <taxon>Neognathae</taxon>
        <taxon>Neoaves</taxon>
        <taxon>Aequornithes</taxon>
        <taxon>Ciconiiformes</taxon>
        <taxon>Ciconiidae</taxon>
        <taxon>Mycteria</taxon>
    </lineage>
</organism>
<dbReference type="GO" id="GO:0007060">
    <property type="term" value="P:male meiosis chromosome segregation"/>
    <property type="evidence" value="ECO:0007669"/>
    <property type="project" value="TreeGrafter"/>
</dbReference>
<feature type="repeat" description="TPR" evidence="3">
    <location>
        <begin position="532"/>
        <end position="565"/>
    </location>
</feature>
<dbReference type="PANTHER" id="PTHR47083">
    <property type="entry name" value="TESTIS-EXPRESSED PROTEIN 11"/>
    <property type="match status" value="1"/>
</dbReference>
<keyword evidence="5" id="KW-1185">Reference proteome</keyword>
<evidence type="ECO:0000313" key="5">
    <source>
        <dbReference type="Proteomes" id="UP001333110"/>
    </source>
</evidence>
<dbReference type="EMBL" id="JAUNZN010000019">
    <property type="protein sequence ID" value="KAK4810362.1"/>
    <property type="molecule type" value="Genomic_DNA"/>
</dbReference>
<dbReference type="FunFam" id="1.25.40.10:FF:000739">
    <property type="entry name" value="Testis expressed 11"/>
    <property type="match status" value="1"/>
</dbReference>